<accession>A0AAD6TCC2</accession>
<organism evidence="1 2">
    <name type="scientific">Mycena alexandri</name>
    <dbReference type="NCBI Taxonomy" id="1745969"/>
    <lineage>
        <taxon>Eukaryota</taxon>
        <taxon>Fungi</taxon>
        <taxon>Dikarya</taxon>
        <taxon>Basidiomycota</taxon>
        <taxon>Agaricomycotina</taxon>
        <taxon>Agaricomycetes</taxon>
        <taxon>Agaricomycetidae</taxon>
        <taxon>Agaricales</taxon>
        <taxon>Marasmiineae</taxon>
        <taxon>Mycenaceae</taxon>
        <taxon>Mycena</taxon>
    </lineage>
</organism>
<gene>
    <name evidence="1" type="ORF">C8F04DRAFT_1361159</name>
</gene>
<evidence type="ECO:0000313" key="1">
    <source>
        <dbReference type="EMBL" id="KAJ7043816.1"/>
    </source>
</evidence>
<name>A0AAD6TCC2_9AGAR</name>
<comment type="caution">
    <text evidence="1">The sequence shown here is derived from an EMBL/GenBank/DDBJ whole genome shotgun (WGS) entry which is preliminary data.</text>
</comment>
<keyword evidence="2" id="KW-1185">Reference proteome</keyword>
<dbReference type="EMBL" id="JARJCM010000008">
    <property type="protein sequence ID" value="KAJ7043816.1"/>
    <property type="molecule type" value="Genomic_DNA"/>
</dbReference>
<dbReference type="Proteomes" id="UP001218188">
    <property type="component" value="Unassembled WGS sequence"/>
</dbReference>
<proteinExistence type="predicted"/>
<protein>
    <submittedName>
        <fullName evidence="1">Uncharacterized protein</fullName>
    </submittedName>
</protein>
<reference evidence="1" key="1">
    <citation type="submission" date="2023-03" db="EMBL/GenBank/DDBJ databases">
        <title>Massive genome expansion in bonnet fungi (Mycena s.s.) driven by repeated elements and novel gene families across ecological guilds.</title>
        <authorList>
            <consortium name="Lawrence Berkeley National Laboratory"/>
            <person name="Harder C.B."/>
            <person name="Miyauchi S."/>
            <person name="Viragh M."/>
            <person name="Kuo A."/>
            <person name="Thoen E."/>
            <person name="Andreopoulos B."/>
            <person name="Lu D."/>
            <person name="Skrede I."/>
            <person name="Drula E."/>
            <person name="Henrissat B."/>
            <person name="Morin E."/>
            <person name="Kohler A."/>
            <person name="Barry K."/>
            <person name="LaButti K."/>
            <person name="Morin E."/>
            <person name="Salamov A."/>
            <person name="Lipzen A."/>
            <person name="Mereny Z."/>
            <person name="Hegedus B."/>
            <person name="Baldrian P."/>
            <person name="Stursova M."/>
            <person name="Weitz H."/>
            <person name="Taylor A."/>
            <person name="Grigoriev I.V."/>
            <person name="Nagy L.G."/>
            <person name="Martin F."/>
            <person name="Kauserud H."/>
        </authorList>
    </citation>
    <scope>NUCLEOTIDE SEQUENCE</scope>
    <source>
        <strain evidence="1">CBHHK200</strain>
    </source>
</reference>
<dbReference type="AlphaFoldDB" id="A0AAD6TCC2"/>
<evidence type="ECO:0000313" key="2">
    <source>
        <dbReference type="Proteomes" id="UP001218188"/>
    </source>
</evidence>
<sequence length="185" mass="20422">MWSKAKKCSLHTTRRPLSLGARSGSLHARCASPALKPIRSTIYGTVFVLSAGHFTIYYLDARSGIHRYVFAPLLRHALDAEPGGDGFCESRPRQGSVTYSLGMQETLEPGSLHIDEGEGRIVFVTNSGLIGQVPGYVISVNKAAVEDREYLLDEINLNFAYLLDVDILAVWCYFVTTENPIEQSL</sequence>